<dbReference type="SMART" id="SM00248">
    <property type="entry name" value="ANK"/>
    <property type="match status" value="9"/>
</dbReference>
<dbReference type="Pfam" id="PF01048">
    <property type="entry name" value="PNP_UDP_1"/>
    <property type="match status" value="1"/>
</dbReference>
<evidence type="ECO:0000256" key="4">
    <source>
        <dbReference type="SAM" id="MobiDB-lite"/>
    </source>
</evidence>
<feature type="domain" description="Nephrocystin 3-like N-terminal" evidence="7">
    <location>
        <begin position="382"/>
        <end position="547"/>
    </location>
</feature>
<dbReference type="Pfam" id="PF12796">
    <property type="entry name" value="Ank_2"/>
    <property type="match status" value="3"/>
</dbReference>
<feature type="repeat" description="ANK" evidence="2">
    <location>
        <begin position="1107"/>
        <end position="1129"/>
    </location>
</feature>
<evidence type="ECO:0000259" key="7">
    <source>
        <dbReference type="Pfam" id="PF24883"/>
    </source>
</evidence>
<dbReference type="Gene3D" id="1.25.40.20">
    <property type="entry name" value="Ankyrin repeat-containing domain"/>
    <property type="match status" value="2"/>
</dbReference>
<dbReference type="Pfam" id="PF24883">
    <property type="entry name" value="NPHP3_N"/>
    <property type="match status" value="1"/>
</dbReference>
<dbReference type="PROSITE" id="PS50088">
    <property type="entry name" value="ANK_REPEAT"/>
    <property type="match status" value="3"/>
</dbReference>
<feature type="domain" description="Nucleoside phosphorylase" evidence="5">
    <location>
        <begin position="227"/>
        <end position="310"/>
    </location>
</feature>
<dbReference type="InterPro" id="IPR036770">
    <property type="entry name" value="Ankyrin_rpt-contain_sf"/>
</dbReference>
<dbReference type="InterPro" id="IPR002110">
    <property type="entry name" value="Ankyrin_rpt"/>
</dbReference>
<dbReference type="InterPro" id="IPR035994">
    <property type="entry name" value="Nucleoside_phosphorylase_sf"/>
</dbReference>
<name>A0AAW0RAS1_9PEZI</name>
<feature type="repeat" description="ANK" evidence="2">
    <location>
        <begin position="1229"/>
        <end position="1261"/>
    </location>
</feature>
<dbReference type="Pfam" id="PF22939">
    <property type="entry name" value="WHD_GPIID"/>
    <property type="match status" value="1"/>
</dbReference>
<evidence type="ECO:0000259" key="5">
    <source>
        <dbReference type="Pfam" id="PF01048"/>
    </source>
</evidence>
<dbReference type="GO" id="GO:0009116">
    <property type="term" value="P:nucleoside metabolic process"/>
    <property type="evidence" value="ECO:0007669"/>
    <property type="project" value="InterPro"/>
</dbReference>
<dbReference type="Proteomes" id="UP001392437">
    <property type="component" value="Unassembled WGS sequence"/>
</dbReference>
<dbReference type="PANTHER" id="PTHR46082">
    <property type="entry name" value="ATP/GTP-BINDING PROTEIN-RELATED"/>
    <property type="match status" value="1"/>
</dbReference>
<dbReference type="Gene3D" id="3.40.50.300">
    <property type="entry name" value="P-loop containing nucleotide triphosphate hydrolases"/>
    <property type="match status" value="1"/>
</dbReference>
<dbReference type="SUPFAM" id="SSF53167">
    <property type="entry name" value="Purine and uridine phosphorylases"/>
    <property type="match status" value="1"/>
</dbReference>
<accession>A0AAW0RAS1</accession>
<dbReference type="InterPro" id="IPR054471">
    <property type="entry name" value="GPIID_WHD"/>
</dbReference>
<keyword evidence="1" id="KW-0677">Repeat</keyword>
<evidence type="ECO:0000256" key="2">
    <source>
        <dbReference type="PROSITE-ProRule" id="PRU00023"/>
    </source>
</evidence>
<evidence type="ECO:0000259" key="6">
    <source>
        <dbReference type="Pfam" id="PF22939"/>
    </source>
</evidence>
<evidence type="ECO:0000256" key="3">
    <source>
        <dbReference type="SAM" id="Coils"/>
    </source>
</evidence>
<feature type="coiled-coil region" evidence="3">
    <location>
        <begin position="326"/>
        <end position="360"/>
    </location>
</feature>
<dbReference type="EMBL" id="JAQQWP010000001">
    <property type="protein sequence ID" value="KAK8131917.1"/>
    <property type="molecule type" value="Genomic_DNA"/>
</dbReference>
<protein>
    <recommendedName>
        <fullName evidence="10">Nucleoside phosphorylase domain-containing protein</fullName>
    </recommendedName>
</protein>
<dbReference type="GO" id="GO:0003824">
    <property type="term" value="F:catalytic activity"/>
    <property type="evidence" value="ECO:0007669"/>
    <property type="project" value="InterPro"/>
</dbReference>
<dbReference type="Gene3D" id="3.40.50.1580">
    <property type="entry name" value="Nucleoside phosphorylase domain"/>
    <property type="match status" value="1"/>
</dbReference>
<dbReference type="PANTHER" id="PTHR46082:SF11">
    <property type="entry name" value="AAA+ ATPASE DOMAIN-CONTAINING PROTEIN-RELATED"/>
    <property type="match status" value="1"/>
</dbReference>
<dbReference type="SUPFAM" id="SSF52540">
    <property type="entry name" value="P-loop containing nucleoside triphosphate hydrolases"/>
    <property type="match status" value="1"/>
</dbReference>
<keyword evidence="9" id="KW-1185">Reference proteome</keyword>
<evidence type="ECO:0000313" key="8">
    <source>
        <dbReference type="EMBL" id="KAK8131917.1"/>
    </source>
</evidence>
<evidence type="ECO:0000313" key="9">
    <source>
        <dbReference type="Proteomes" id="UP001392437"/>
    </source>
</evidence>
<dbReference type="PROSITE" id="PS50297">
    <property type="entry name" value="ANK_REP_REGION"/>
    <property type="match status" value="3"/>
</dbReference>
<evidence type="ECO:0000256" key="1">
    <source>
        <dbReference type="ARBA" id="ARBA00022737"/>
    </source>
</evidence>
<sequence>MAETQSTAKPVPPQKTHGDYTVGWVCALPKEQTAATAMLDQLHQDLPKPPKDSNAYTLGSIRGHNIVIACLPKGQYGVTSAAAVAIQMIATFPAVRFGLMVGIGGGFPGVVQWDMGKATTGGFERSGALNNPPSVLLTAMGKLETTHELVGPRIPKYLEEMGQRWPRLAQRYLRSSALEDTLFRGDYQHVAKSSSDDGLEGEDYDDGDEQEAESCRHCDETKVVRRRPREMRIHYGLIASGNQVIKDAASRDKLNKDLGGSVLCLEMEAAGLMNNFPCLVIRGICDYADSHKNKNWQEHAAAVAAAYAKELLCTIIAEDVDSEVPVKEVVDKIDKIDLNLRDVKEQVQAVQDERDRAKILEWLTIIDYAQQQNDFISRRQPGTGEWLLESPEFQSWLSEGEKTLFCPGIPGAGKTIQTSIVIHHLNNRFLYDTSVGIAYIYCNFQRQAEQTVEYLLLNLIKQLAMSQHPLPSSVKDLYERHRTRNTRPLLEEISATLAAISTSFSRTFIIVDALDECQDAGMVQSRLVSELLSLQKRAGLNLFITSRYIPSITERFSSSLTVEVRPSHEDIWTCLQSGMSQLPDFVQIDESLKDEIKTEIEEAMEGIFLLAQLYLDSLVGKRSPTSIREALEDIRTAPNRSSNNSGTLEIAYDKALERIKLQKGDMPGDAMIILTWIVNAKRRLTLPELQHALATEVGKPSLDEDNIPSQQHIVMSCSPLITVEEESNVVRLVHYTTQEYLEKALDKWSPEGKTMMTRTMVAYLSFNEFEIENSDDKDYLPFEKYCFYPYAARYWGSHAREAFAPINEVMGFLENGKKLQVSQLFSEESYIYIDISGSRRLTTALHVAADVGLKEATLALLQRKHDANAQDDDGMTPLSRAARKGHEAVVETLLLHPSIDIELTDKVLRRPLWHAARHGNDRVARQLHKARVDYRYDLLRHVIRRRRVEYYGSNITKTFVEDYGMEWYSSARHNIQRGEGDGAPFALSRFWGTAWYFGREVTLLWHAAEKRDSVAVELLKKAGCRLDFKAPHGEALPGQTHSSAALWVVKHGYDLVLKLLLQMHPDTVFSTFSRGQLLAAAAANGHSDAAKLLLADAKTAVECRDNNGQTPLSLAAKKGHLGVVELLLDSEHFRIQVDSKDNQGRTPLMHAIIGHHGTITTDVLPWSMGQKKGYFKGVKTLLRHDADLALEVDNWGRTPLMHAIIGHHGTVIQYLLDSSRAAVNAQDYEGHTALSHAAKGGDIRTVKYLLRRGAESALEGRSQLSEPAAANHTGISAIDGRPAWQERKAVYGDIGGVWGAGCVDHPYQRLPSRPVEEAAKP</sequence>
<dbReference type="InterPro" id="IPR053137">
    <property type="entry name" value="NLR-like"/>
</dbReference>
<comment type="caution">
    <text evidence="8">The sequence shown here is derived from an EMBL/GenBank/DDBJ whole genome shotgun (WGS) entry which is preliminary data.</text>
</comment>
<proteinExistence type="predicted"/>
<keyword evidence="2" id="KW-0040">ANK repeat</keyword>
<organism evidence="8 9">
    <name type="scientific">Apiospora kogelbergensis</name>
    <dbReference type="NCBI Taxonomy" id="1337665"/>
    <lineage>
        <taxon>Eukaryota</taxon>
        <taxon>Fungi</taxon>
        <taxon>Dikarya</taxon>
        <taxon>Ascomycota</taxon>
        <taxon>Pezizomycotina</taxon>
        <taxon>Sordariomycetes</taxon>
        <taxon>Xylariomycetidae</taxon>
        <taxon>Amphisphaeriales</taxon>
        <taxon>Apiosporaceae</taxon>
        <taxon>Apiospora</taxon>
    </lineage>
</organism>
<dbReference type="InterPro" id="IPR000845">
    <property type="entry name" value="Nucleoside_phosphorylase_d"/>
</dbReference>
<evidence type="ECO:0008006" key="10">
    <source>
        <dbReference type="Google" id="ProtNLM"/>
    </source>
</evidence>
<feature type="region of interest" description="Disordered" evidence="4">
    <location>
        <begin position="192"/>
        <end position="215"/>
    </location>
</feature>
<gene>
    <name evidence="8" type="ORF">PG999_000090</name>
</gene>
<feature type="domain" description="GPI inositol-deacylase winged helix" evidence="6">
    <location>
        <begin position="669"/>
        <end position="743"/>
    </location>
</feature>
<dbReference type="InterPro" id="IPR056884">
    <property type="entry name" value="NPHP3-like_N"/>
</dbReference>
<feature type="repeat" description="ANK" evidence="2">
    <location>
        <begin position="873"/>
        <end position="906"/>
    </location>
</feature>
<reference evidence="8 9" key="1">
    <citation type="submission" date="2023-01" db="EMBL/GenBank/DDBJ databases">
        <title>Analysis of 21 Apiospora genomes using comparative genomics revels a genus with tremendous synthesis potential of carbohydrate active enzymes and secondary metabolites.</title>
        <authorList>
            <person name="Sorensen T."/>
        </authorList>
    </citation>
    <scope>NUCLEOTIDE SEQUENCE [LARGE SCALE GENOMIC DNA]</scope>
    <source>
        <strain evidence="8 9">CBS 117206</strain>
    </source>
</reference>
<keyword evidence="3" id="KW-0175">Coiled coil</keyword>
<dbReference type="InterPro" id="IPR027417">
    <property type="entry name" value="P-loop_NTPase"/>
</dbReference>
<feature type="compositionally biased region" description="Acidic residues" evidence="4">
    <location>
        <begin position="197"/>
        <end position="212"/>
    </location>
</feature>
<dbReference type="SUPFAM" id="SSF48403">
    <property type="entry name" value="Ankyrin repeat"/>
    <property type="match status" value="2"/>
</dbReference>